<evidence type="ECO:0000313" key="4">
    <source>
        <dbReference type="Proteomes" id="UP000482960"/>
    </source>
</evidence>
<reference evidence="3 4" key="1">
    <citation type="submission" date="2020-03" db="EMBL/GenBank/DDBJ databases">
        <title>Whole genome shotgun sequence of Phytohabitans rumicis NBRC 108638.</title>
        <authorList>
            <person name="Komaki H."/>
            <person name="Tamura T."/>
        </authorList>
    </citation>
    <scope>NUCLEOTIDE SEQUENCE [LARGE SCALE GENOMIC DNA]</scope>
    <source>
        <strain evidence="3 4">NBRC 108638</strain>
    </source>
</reference>
<evidence type="ECO:0000256" key="1">
    <source>
        <dbReference type="SAM" id="MobiDB-lite"/>
    </source>
</evidence>
<keyword evidence="4" id="KW-1185">Reference proteome</keyword>
<dbReference type="Proteomes" id="UP000482960">
    <property type="component" value="Unassembled WGS sequence"/>
</dbReference>
<dbReference type="GO" id="GO:0016799">
    <property type="term" value="F:hydrolase activity, hydrolyzing N-glycosyl compounds"/>
    <property type="evidence" value="ECO:0007669"/>
    <property type="project" value="InterPro"/>
</dbReference>
<dbReference type="Gene3D" id="3.90.245.10">
    <property type="entry name" value="Ribonucleoside hydrolase-like"/>
    <property type="match status" value="1"/>
</dbReference>
<protein>
    <recommendedName>
        <fullName evidence="2">Inosine/uridine-preferring nucleoside hydrolase domain-containing protein</fullName>
    </recommendedName>
</protein>
<organism evidence="3 4">
    <name type="scientific">Phytohabitans rumicis</name>
    <dbReference type="NCBI Taxonomy" id="1076125"/>
    <lineage>
        <taxon>Bacteria</taxon>
        <taxon>Bacillati</taxon>
        <taxon>Actinomycetota</taxon>
        <taxon>Actinomycetes</taxon>
        <taxon>Micromonosporales</taxon>
        <taxon>Micromonosporaceae</taxon>
    </lineage>
</organism>
<dbReference type="Pfam" id="PF01156">
    <property type="entry name" value="IU_nuc_hydro"/>
    <property type="match status" value="1"/>
</dbReference>
<reference evidence="3 4" key="2">
    <citation type="submission" date="2020-03" db="EMBL/GenBank/DDBJ databases">
        <authorList>
            <person name="Ichikawa N."/>
            <person name="Kimura A."/>
            <person name="Kitahashi Y."/>
            <person name="Uohara A."/>
        </authorList>
    </citation>
    <scope>NUCLEOTIDE SEQUENCE [LARGE SCALE GENOMIC DNA]</scope>
    <source>
        <strain evidence="3 4">NBRC 108638</strain>
    </source>
</reference>
<evidence type="ECO:0000313" key="3">
    <source>
        <dbReference type="EMBL" id="GFJ87253.1"/>
    </source>
</evidence>
<feature type="domain" description="Inosine/uridine-preferring nucleoside hydrolase" evidence="2">
    <location>
        <begin position="16"/>
        <end position="230"/>
    </location>
</feature>
<accession>A0A6V8KPZ4</accession>
<sequence>MTAVRFKPYAGPRCRVITDNDYCGDPDGLAQLVHQLLSPAAELRGVIGSHLPADPSNAARRSADESYERAVEVLSIMEREVPAYAGSNVAHADTGTPRPSAGAEAIVAEAMRTDTDLPLYATFGAGLTELASAYLMEPRIAERLTAIWIGGPEYPDLASPPPGPPATEYNLSIDLAAAQVVFDSPIPLWQVPRDAYRQTIAGMAEIEAYVRPAGRIGEHLYDRLCAVGEYMARTGRNLGETYIMGDSPLVLLSTLQSNFDPDTSSSRHVLRPAPRITDDGGYEERPDGRLIRVYTHLDVRLMLQDFYAKLALLRK</sequence>
<dbReference type="InterPro" id="IPR001910">
    <property type="entry name" value="Inosine/uridine_hydrolase_dom"/>
</dbReference>
<dbReference type="EMBL" id="BLPG01000001">
    <property type="protein sequence ID" value="GFJ87253.1"/>
    <property type="molecule type" value="Genomic_DNA"/>
</dbReference>
<dbReference type="RefSeq" id="WP_218577020.1">
    <property type="nucleotide sequence ID" value="NZ_BAABJB010000016.1"/>
</dbReference>
<gene>
    <name evidence="3" type="ORF">Prum_008950</name>
</gene>
<comment type="caution">
    <text evidence="3">The sequence shown here is derived from an EMBL/GenBank/DDBJ whole genome shotgun (WGS) entry which is preliminary data.</text>
</comment>
<evidence type="ECO:0000259" key="2">
    <source>
        <dbReference type="Pfam" id="PF01156"/>
    </source>
</evidence>
<dbReference type="InterPro" id="IPR036452">
    <property type="entry name" value="Ribo_hydro-like"/>
</dbReference>
<proteinExistence type="predicted"/>
<dbReference type="SUPFAM" id="SSF53590">
    <property type="entry name" value="Nucleoside hydrolase"/>
    <property type="match status" value="1"/>
</dbReference>
<feature type="region of interest" description="Disordered" evidence="1">
    <location>
        <begin position="263"/>
        <end position="282"/>
    </location>
</feature>
<dbReference type="AlphaFoldDB" id="A0A6V8KPZ4"/>
<name>A0A6V8KPZ4_9ACTN</name>